<dbReference type="Gene3D" id="3.20.20.140">
    <property type="entry name" value="Metal-dependent hydrolases"/>
    <property type="match status" value="1"/>
</dbReference>
<feature type="binding site" evidence="1">
    <location>
        <position position="146"/>
    </location>
    <ligand>
        <name>a divalent metal cation</name>
        <dbReference type="ChEBI" id="CHEBI:60240"/>
        <label>2</label>
    </ligand>
</feature>
<dbReference type="InterPro" id="IPR001130">
    <property type="entry name" value="TatD-like"/>
</dbReference>
<dbReference type="Pfam" id="PF01026">
    <property type="entry name" value="TatD_DNase"/>
    <property type="match status" value="1"/>
</dbReference>
<dbReference type="RefSeq" id="WP_019994350.1">
    <property type="nucleotide sequence ID" value="NZ_QYRN01000008.1"/>
</dbReference>
<evidence type="ECO:0000256" key="1">
    <source>
        <dbReference type="PIRSR" id="PIRSR005902-1"/>
    </source>
</evidence>
<feature type="binding site" evidence="1">
    <location>
        <position position="194"/>
    </location>
    <ligand>
        <name>a divalent metal cation</name>
        <dbReference type="ChEBI" id="CHEBI:60240"/>
        <label>1</label>
    </ligand>
</feature>
<dbReference type="OrthoDB" id="9810005at2"/>
<evidence type="ECO:0000313" key="3">
    <source>
        <dbReference type="Proteomes" id="UP000265750"/>
    </source>
</evidence>
<accession>A0A3A1WG41</accession>
<keyword evidence="1" id="KW-0479">Metal-binding</keyword>
<feature type="binding site" evidence="1">
    <location>
        <position position="5"/>
    </location>
    <ligand>
        <name>a divalent metal cation</name>
        <dbReference type="ChEBI" id="CHEBI:60240"/>
        <label>1</label>
    </ligand>
</feature>
<evidence type="ECO:0000313" key="2">
    <source>
        <dbReference type="EMBL" id="RIX99107.1"/>
    </source>
</evidence>
<keyword evidence="3" id="KW-1185">Reference proteome</keyword>
<dbReference type="InterPro" id="IPR032466">
    <property type="entry name" value="Metal_Hydrolase"/>
</dbReference>
<dbReference type="PANTHER" id="PTHR46124">
    <property type="entry name" value="D-AMINOACYL-TRNA DEACYLASE"/>
    <property type="match status" value="1"/>
</dbReference>
<dbReference type="PIRSF" id="PIRSF005902">
    <property type="entry name" value="DNase_TatD"/>
    <property type="match status" value="1"/>
</dbReference>
<dbReference type="SUPFAM" id="SSF51556">
    <property type="entry name" value="Metallo-dependent hydrolases"/>
    <property type="match status" value="1"/>
</dbReference>
<reference evidence="3" key="1">
    <citation type="submission" date="2018-09" db="EMBL/GenBank/DDBJ databases">
        <authorList>
            <person name="Tuo L."/>
        </authorList>
    </citation>
    <scope>NUCLEOTIDE SEQUENCE [LARGE SCALE GENOMIC DNA]</scope>
    <source>
        <strain evidence="3">M2BS4Y-1</strain>
    </source>
</reference>
<proteinExistence type="predicted"/>
<dbReference type="GO" id="GO:0016788">
    <property type="term" value="F:hydrolase activity, acting on ester bonds"/>
    <property type="evidence" value="ECO:0007669"/>
    <property type="project" value="InterPro"/>
</dbReference>
<gene>
    <name evidence="2" type="ORF">D3218_15130</name>
</gene>
<protein>
    <submittedName>
        <fullName evidence="2">TatD family deoxyribonuclease</fullName>
    </submittedName>
</protein>
<feature type="binding site" evidence="1">
    <location>
        <position position="7"/>
    </location>
    <ligand>
        <name>a divalent metal cation</name>
        <dbReference type="ChEBI" id="CHEBI:60240"/>
        <label>1</label>
    </ligand>
</feature>
<dbReference type="PANTHER" id="PTHR46124:SF2">
    <property type="entry name" value="D-AMINOACYL-TRNA DEACYLASE"/>
    <property type="match status" value="1"/>
</dbReference>
<sequence length="243" mass="26876">MIDLHCHLDLYPDPSGMVAECITRRLYVLSVTTVPSAFEGTAALAPDGSRIKTALGLHPELAAARARELPLFERLLPRTDYVGEIGLDGSREHRDTMDAQLGVLRDILRMCSLAGGRVMSMHSRGAIDRVLDALEAEPSAGRPILHWFVGTKRQVERAAEMGCWFSVGPSVLLGERGRTAVRAMPWDRVLTESDGPFGQYQGQPTKPWDAWATVEGLAQLWNASREEVQSRLVSNFRKIVAEK</sequence>
<dbReference type="GO" id="GO:0046872">
    <property type="term" value="F:metal ion binding"/>
    <property type="evidence" value="ECO:0007669"/>
    <property type="project" value="UniProtKB-KW"/>
</dbReference>
<dbReference type="NCBIfam" id="NF041926">
    <property type="entry name" value="QatD"/>
    <property type="match status" value="1"/>
</dbReference>
<dbReference type="EMBL" id="QYRN01000008">
    <property type="protein sequence ID" value="RIX99107.1"/>
    <property type="molecule type" value="Genomic_DNA"/>
</dbReference>
<dbReference type="Proteomes" id="UP000265750">
    <property type="component" value="Unassembled WGS sequence"/>
</dbReference>
<dbReference type="InterPro" id="IPR049677">
    <property type="entry name" value="QatD"/>
</dbReference>
<organism evidence="2 3">
    <name type="scientific">Aureimonas flava</name>
    <dbReference type="NCBI Taxonomy" id="2320271"/>
    <lineage>
        <taxon>Bacteria</taxon>
        <taxon>Pseudomonadati</taxon>
        <taxon>Pseudomonadota</taxon>
        <taxon>Alphaproteobacteria</taxon>
        <taxon>Hyphomicrobiales</taxon>
        <taxon>Aurantimonadaceae</taxon>
        <taxon>Aureimonas</taxon>
    </lineage>
</organism>
<dbReference type="AlphaFoldDB" id="A0A3A1WG41"/>
<feature type="binding site" evidence="1">
    <location>
        <position position="122"/>
    </location>
    <ligand>
        <name>a divalent metal cation</name>
        <dbReference type="ChEBI" id="CHEBI:60240"/>
        <label>2</label>
    </ligand>
</feature>
<dbReference type="CDD" id="cd01310">
    <property type="entry name" value="TatD_DNAse"/>
    <property type="match status" value="1"/>
</dbReference>
<name>A0A3A1WG41_9HYPH</name>
<feature type="binding site" evidence="1">
    <location>
        <position position="84"/>
    </location>
    <ligand>
        <name>a divalent metal cation</name>
        <dbReference type="ChEBI" id="CHEBI:60240"/>
        <label>1</label>
    </ligand>
</feature>
<comment type="caution">
    <text evidence="2">The sequence shown here is derived from an EMBL/GenBank/DDBJ whole genome shotgun (WGS) entry which is preliminary data.</text>
</comment>